<evidence type="ECO:0000259" key="10">
    <source>
        <dbReference type="PROSITE" id="PS51282"/>
    </source>
</evidence>
<feature type="compositionally biased region" description="Gly residues" evidence="7">
    <location>
        <begin position="754"/>
        <end position="763"/>
    </location>
</feature>
<evidence type="ECO:0000256" key="3">
    <source>
        <dbReference type="ARBA" id="ARBA00022771"/>
    </source>
</evidence>
<dbReference type="InterPro" id="IPR001841">
    <property type="entry name" value="Znf_RING"/>
</dbReference>
<dbReference type="GO" id="GO:0008270">
    <property type="term" value="F:zinc ion binding"/>
    <property type="evidence" value="ECO:0007669"/>
    <property type="project" value="UniProtKB-KW"/>
</dbReference>
<dbReference type="PANTHER" id="PTHR15439">
    <property type="entry name" value="RETINOBLASTOMA-BINDING PROTEIN 6"/>
    <property type="match status" value="1"/>
</dbReference>
<feature type="compositionally biased region" description="Gly residues" evidence="7">
    <location>
        <begin position="975"/>
        <end position="987"/>
    </location>
</feature>
<dbReference type="GO" id="GO:0006397">
    <property type="term" value="P:mRNA processing"/>
    <property type="evidence" value="ECO:0007669"/>
    <property type="project" value="InterPro"/>
</dbReference>
<dbReference type="SMART" id="SM00343">
    <property type="entry name" value="ZnF_C2HC"/>
    <property type="match status" value="1"/>
</dbReference>
<dbReference type="Pfam" id="PF13923">
    <property type="entry name" value="zf-C3HC4_2"/>
    <property type="match status" value="1"/>
</dbReference>
<dbReference type="InterPro" id="IPR013083">
    <property type="entry name" value="Znf_RING/FYVE/PHD"/>
</dbReference>
<dbReference type="GO" id="GO:0003676">
    <property type="term" value="F:nucleic acid binding"/>
    <property type="evidence" value="ECO:0007669"/>
    <property type="project" value="InterPro"/>
</dbReference>
<dbReference type="GO" id="GO:0005634">
    <property type="term" value="C:nucleus"/>
    <property type="evidence" value="ECO:0007669"/>
    <property type="project" value="UniProtKB-SubCell"/>
</dbReference>
<dbReference type="Pfam" id="PF13696">
    <property type="entry name" value="zf-CCHC_2"/>
    <property type="match status" value="1"/>
</dbReference>
<evidence type="ECO:0000256" key="6">
    <source>
        <dbReference type="PROSITE-ProRule" id="PRU00047"/>
    </source>
</evidence>
<feature type="compositionally biased region" description="Gly residues" evidence="7">
    <location>
        <begin position="888"/>
        <end position="899"/>
    </location>
</feature>
<dbReference type="InterPro" id="IPR025829">
    <property type="entry name" value="Zn_knuckle_CX2CX3GHX4C"/>
</dbReference>
<evidence type="ECO:0000256" key="4">
    <source>
        <dbReference type="ARBA" id="ARBA00022833"/>
    </source>
</evidence>
<evidence type="ECO:0000256" key="7">
    <source>
        <dbReference type="SAM" id="MobiDB-lite"/>
    </source>
</evidence>
<feature type="compositionally biased region" description="Basic and acidic residues" evidence="7">
    <location>
        <begin position="766"/>
        <end position="796"/>
    </location>
</feature>
<feature type="domain" description="DWNN" evidence="10">
    <location>
        <begin position="3"/>
        <end position="76"/>
    </location>
</feature>
<dbReference type="GO" id="GO:0016567">
    <property type="term" value="P:protein ubiquitination"/>
    <property type="evidence" value="ECO:0007669"/>
    <property type="project" value="InterPro"/>
</dbReference>
<dbReference type="InterPro" id="IPR014891">
    <property type="entry name" value="DWNN_domain"/>
</dbReference>
<feature type="compositionally biased region" description="Basic and acidic residues" evidence="7">
    <location>
        <begin position="531"/>
        <end position="546"/>
    </location>
</feature>
<feature type="compositionally biased region" description="Gly residues" evidence="7">
    <location>
        <begin position="478"/>
        <end position="495"/>
    </location>
</feature>
<keyword evidence="5" id="KW-0539">Nucleus</keyword>
<feature type="compositionally biased region" description="Low complexity" evidence="7">
    <location>
        <begin position="803"/>
        <end position="814"/>
    </location>
</feature>
<feature type="region of interest" description="Disordered" evidence="7">
    <location>
        <begin position="88"/>
        <end position="121"/>
    </location>
</feature>
<proteinExistence type="predicted"/>
<feature type="compositionally biased region" description="Polar residues" evidence="7">
    <location>
        <begin position="378"/>
        <end position="405"/>
    </location>
</feature>
<evidence type="ECO:0000256" key="5">
    <source>
        <dbReference type="ARBA" id="ARBA00023242"/>
    </source>
</evidence>
<feature type="region of interest" description="Disordered" evidence="7">
    <location>
        <begin position="304"/>
        <end position="564"/>
    </location>
</feature>
<feature type="compositionally biased region" description="Gly residues" evidence="7">
    <location>
        <begin position="550"/>
        <end position="564"/>
    </location>
</feature>
<feature type="compositionally biased region" description="Low complexity" evidence="7">
    <location>
        <begin position="88"/>
        <end position="103"/>
    </location>
</feature>
<feature type="compositionally biased region" description="Basic residues" evidence="7">
    <location>
        <begin position="815"/>
        <end position="835"/>
    </location>
</feature>
<reference evidence="11" key="2">
    <citation type="submission" date="2020-05" db="UniProtKB">
        <authorList>
            <consortium name="EnsemblMetazoa"/>
        </authorList>
    </citation>
    <scope>IDENTIFICATION</scope>
    <source>
        <strain evidence="11">maculatus3</strain>
    </source>
</reference>
<evidence type="ECO:0000259" key="9">
    <source>
        <dbReference type="PROSITE" id="PS50158"/>
    </source>
</evidence>
<dbReference type="GO" id="GO:0006511">
    <property type="term" value="P:ubiquitin-dependent protein catabolic process"/>
    <property type="evidence" value="ECO:0007669"/>
    <property type="project" value="TreeGrafter"/>
</dbReference>
<keyword evidence="12" id="KW-1185">Reference proteome</keyword>
<feature type="compositionally biased region" description="Basic and acidic residues" evidence="7">
    <location>
        <begin position="855"/>
        <end position="873"/>
    </location>
</feature>
<dbReference type="InterPro" id="IPR001878">
    <property type="entry name" value="Znf_CCHC"/>
</dbReference>
<dbReference type="Pfam" id="PF08783">
    <property type="entry name" value="DWNN"/>
    <property type="match status" value="1"/>
</dbReference>
<evidence type="ECO:0000256" key="2">
    <source>
        <dbReference type="ARBA" id="ARBA00022723"/>
    </source>
</evidence>
<feature type="compositionally biased region" description="Gly residues" evidence="7">
    <location>
        <begin position="615"/>
        <end position="639"/>
    </location>
</feature>
<feature type="compositionally biased region" description="Low complexity" evidence="7">
    <location>
        <begin position="323"/>
        <end position="337"/>
    </location>
</feature>
<dbReference type="InterPro" id="IPR036875">
    <property type="entry name" value="Znf_CCHC_sf"/>
</dbReference>
<dbReference type="PROSITE" id="PS51282">
    <property type="entry name" value="DWNN"/>
    <property type="match status" value="1"/>
</dbReference>
<organism evidence="11 12">
    <name type="scientific">Anopheles maculatus</name>
    <dbReference type="NCBI Taxonomy" id="74869"/>
    <lineage>
        <taxon>Eukaryota</taxon>
        <taxon>Metazoa</taxon>
        <taxon>Ecdysozoa</taxon>
        <taxon>Arthropoda</taxon>
        <taxon>Hexapoda</taxon>
        <taxon>Insecta</taxon>
        <taxon>Pterygota</taxon>
        <taxon>Neoptera</taxon>
        <taxon>Endopterygota</taxon>
        <taxon>Diptera</taxon>
        <taxon>Nematocera</taxon>
        <taxon>Culicoidea</taxon>
        <taxon>Culicidae</taxon>
        <taxon>Anophelinae</taxon>
        <taxon>Anopheles</taxon>
        <taxon>Anopheles maculatus group</taxon>
    </lineage>
</organism>
<dbReference type="CDD" id="cd16620">
    <property type="entry name" value="vRING-HC-C4C4_RBBP6"/>
    <property type="match status" value="1"/>
</dbReference>
<dbReference type="EnsemblMetazoa" id="AMAM022397-RA">
    <property type="protein sequence ID" value="AMAM022397-PA"/>
    <property type="gene ID" value="AMAM022397"/>
</dbReference>
<feature type="region of interest" description="Disordered" evidence="7">
    <location>
        <begin position="721"/>
        <end position="909"/>
    </location>
</feature>
<evidence type="ECO:0008006" key="13">
    <source>
        <dbReference type="Google" id="ProtNLM"/>
    </source>
</evidence>
<evidence type="ECO:0000313" key="11">
    <source>
        <dbReference type="EnsemblMetazoa" id="AMAM022397-PA"/>
    </source>
</evidence>
<feature type="region of interest" description="Disordered" evidence="7">
    <location>
        <begin position="975"/>
        <end position="994"/>
    </location>
</feature>
<dbReference type="FunFam" id="3.10.20.90:FF:000070">
    <property type="entry name" value="E3 ubiquitin-protein ligase RBBP6 isoform X2"/>
    <property type="match status" value="1"/>
</dbReference>
<dbReference type="Gene3D" id="3.30.40.10">
    <property type="entry name" value="Zinc/RING finger domain, C3HC4 (zinc finger)"/>
    <property type="match status" value="1"/>
</dbReference>
<dbReference type="PANTHER" id="PTHR15439:SF0">
    <property type="entry name" value="CELL DIVISION CYCLE AND APOPTOSIS REGULATOR PROTEIN 1-RELATED"/>
    <property type="match status" value="1"/>
</dbReference>
<sequence length="1091" mass="117891">MSVHYKFKSTLDFDTITFDGLHISVADLKKSIIQQKRLGKTVDFDLQITNAQTKEEYNDDNMLIPKNTSLTIARVPVKNTGKKNWEKAAAAAAEANSGAPAAATRGKHDAASSQTNVDLSMMNGTEEDKIREMMFQSTADYDPTNYQKVRGTQTGEVPMNYKCYRCHKPGHWIKNCPMGPLPKESLEVKRTSGIPRSFIERDKEVGNNPAMQPVQMPPEEKQVIPEDLICSICKDLFTDAVMIPCCGSSFCDECVRTALLESEDNECPDCKEKGSSPGSLIPNRFLRTSVNAFRNETGYTKSVLKAAAGKKQTKPEETPPADSTTTTTGGLASSSSGPYGGGEGGGGGTPIGSSISTTTDLVESSTYEEDGGGHRNALGSSNPQMFDEISQQGDVGSPRQENQEPSAGMGPAMVGGGPGFDNESDYEDNITVTVPPAHLQSRGAFRGHFNGGGGRPMRHRHGHETPPNERQMVLNQQGGYGGGGGGRDGSNGGRGNELLEREREDEHRRRMPLMEEKDSEGYGAGGQHGMMNERGRGGEYDDRSPEYLHGGSGGGGAGGGGGRGGLIPIPHSHPQHVQPIGTAMGHPGGGSGVYMGPGNNGGYGGHVGGHPQQYGAGGSNGPGGGYGMQQGGGGGGGGYPPQQRSYDHHGGGMYPGDRPPRGMMYPMRGAGFMSHHPPHLRQRPMGPGPGMGGYSNVHPSIGPGVIDDPLEAFNRIMREKEMRKKQEQQQQQQMRRNRSPMGERGRRSRSFDNGGRGGGGGARGNSSDRRRTSRQRSPDRRRSPDDKHPDERDRMRERRRNRSSSYSSASSRSYTRSKSRSPMKRNKSSPRKRSRSPGYRDRRSRSRSGSFGGMRYRDRRDDRRPGDFNRDRSPGFNQNFGFGNRPPRGGGGPRGGGRTRGNNRDVGGGMQHFLPRGFDRHQPPDRHMLLPMQGGRLDDMHHQPGGFMHGGGGQQHMGGDYRDGQHGPMGGGHHAGGAMMGSGGPAGGPSMQTGLPVGAQSNRYCVHVITISSIFGVLLFAMLPDGHILSMCRKTVAVCKPPRTHICIFILNFNYKAVTLLEISKYLQQSRERTSERDKEGEGSVIFMCDI</sequence>
<comment type="subcellular location">
    <subcellularLocation>
        <location evidence="1">Nucleus</location>
    </subcellularLocation>
</comment>
<feature type="domain" description="CCHC-type" evidence="9">
    <location>
        <begin position="162"/>
        <end position="177"/>
    </location>
</feature>
<evidence type="ECO:0000313" key="12">
    <source>
        <dbReference type="Proteomes" id="UP000075901"/>
    </source>
</evidence>
<dbReference type="VEuPathDB" id="VectorBase:AMAM022397"/>
<feature type="region of interest" description="Disordered" evidence="7">
    <location>
        <begin position="615"/>
        <end position="708"/>
    </location>
</feature>
<dbReference type="PROSITE" id="PS50158">
    <property type="entry name" value="ZF_CCHC"/>
    <property type="match status" value="1"/>
</dbReference>
<feature type="compositionally biased region" description="Basic and acidic residues" evidence="7">
    <location>
        <begin position="497"/>
        <end position="520"/>
    </location>
</feature>
<feature type="domain" description="RING-type" evidence="8">
    <location>
        <begin position="230"/>
        <end position="271"/>
    </location>
</feature>
<dbReference type="SMART" id="SM00184">
    <property type="entry name" value="RING"/>
    <property type="match status" value="1"/>
</dbReference>
<keyword evidence="2" id="KW-0479">Metal-binding</keyword>
<dbReference type="Proteomes" id="UP000075901">
    <property type="component" value="Unassembled WGS sequence"/>
</dbReference>
<dbReference type="PROSITE" id="PS50089">
    <property type="entry name" value="ZF_RING_2"/>
    <property type="match status" value="1"/>
</dbReference>
<keyword evidence="4" id="KW-0862">Zinc</keyword>
<dbReference type="Gene3D" id="4.10.60.10">
    <property type="entry name" value="Zinc finger, CCHC-type"/>
    <property type="match status" value="1"/>
</dbReference>
<dbReference type="SUPFAM" id="SSF57850">
    <property type="entry name" value="RING/U-box"/>
    <property type="match status" value="1"/>
</dbReference>
<dbReference type="GO" id="GO:0061630">
    <property type="term" value="F:ubiquitin protein ligase activity"/>
    <property type="evidence" value="ECO:0007669"/>
    <property type="project" value="InterPro"/>
</dbReference>
<evidence type="ECO:0000256" key="1">
    <source>
        <dbReference type="ARBA" id="ARBA00004123"/>
    </source>
</evidence>
<name>A0A182T9J9_9DIPT</name>
<protein>
    <recommendedName>
        <fullName evidence="13">E3 ubiquitin-protein ligase RBBP6</fullName>
    </recommendedName>
</protein>
<dbReference type="AlphaFoldDB" id="A0A182T9J9"/>
<dbReference type="SMART" id="SM01180">
    <property type="entry name" value="DWNN"/>
    <property type="match status" value="1"/>
</dbReference>
<feature type="compositionally biased region" description="Gly residues" evidence="7">
    <location>
        <begin position="338"/>
        <end position="350"/>
    </location>
</feature>
<dbReference type="SUPFAM" id="SSF57756">
    <property type="entry name" value="Retrovirus zinc finger-like domains"/>
    <property type="match status" value="1"/>
</dbReference>
<evidence type="ECO:0000259" key="8">
    <source>
        <dbReference type="PROSITE" id="PS50089"/>
    </source>
</evidence>
<dbReference type="InterPro" id="IPR033489">
    <property type="entry name" value="RBBP6"/>
</dbReference>
<dbReference type="Gene3D" id="3.10.20.90">
    <property type="entry name" value="Phosphatidylinositol 3-kinase Catalytic Subunit, Chain A, domain 1"/>
    <property type="match status" value="1"/>
</dbReference>
<reference evidence="12" key="1">
    <citation type="submission" date="2013-09" db="EMBL/GenBank/DDBJ databases">
        <title>The Genome Sequence of Anopheles maculatus species B.</title>
        <authorList>
            <consortium name="The Broad Institute Genomics Platform"/>
            <person name="Neafsey D.E."/>
            <person name="Besansky N."/>
            <person name="Howell P."/>
            <person name="Walton C."/>
            <person name="Young S.K."/>
            <person name="Zeng Q."/>
            <person name="Gargeya S."/>
            <person name="Fitzgerald M."/>
            <person name="Haas B."/>
            <person name="Abouelleil A."/>
            <person name="Allen A.W."/>
            <person name="Alvarado L."/>
            <person name="Arachchi H.M."/>
            <person name="Berlin A.M."/>
            <person name="Chapman S.B."/>
            <person name="Gainer-Dewar J."/>
            <person name="Goldberg J."/>
            <person name="Griggs A."/>
            <person name="Gujja S."/>
            <person name="Hansen M."/>
            <person name="Howarth C."/>
            <person name="Imamovic A."/>
            <person name="Ireland A."/>
            <person name="Larimer J."/>
            <person name="McCowan C."/>
            <person name="Murphy C."/>
            <person name="Pearson M."/>
            <person name="Poon T.W."/>
            <person name="Priest M."/>
            <person name="Roberts A."/>
            <person name="Saif S."/>
            <person name="Shea T."/>
            <person name="Sisk P."/>
            <person name="Sykes S."/>
            <person name="Wortman J."/>
            <person name="Nusbaum C."/>
            <person name="Birren B."/>
        </authorList>
    </citation>
    <scope>NUCLEOTIDE SEQUENCE [LARGE SCALE GENOMIC DNA]</scope>
    <source>
        <strain evidence="12">maculatus3</strain>
    </source>
</reference>
<keyword evidence="3 6" id="KW-0863">Zinc-finger</keyword>
<accession>A0A182T9J9</accession>